<accession>A0ABS0ILN4</accession>
<dbReference type="EMBL" id="JADQDQ010000011">
    <property type="protein sequence ID" value="MBF9239281.1"/>
    <property type="molecule type" value="Genomic_DNA"/>
</dbReference>
<keyword evidence="2" id="KW-1185">Reference proteome</keyword>
<evidence type="ECO:0000313" key="1">
    <source>
        <dbReference type="EMBL" id="MBF9239281.1"/>
    </source>
</evidence>
<protein>
    <submittedName>
        <fullName evidence="1">Uncharacterized protein</fullName>
    </submittedName>
</protein>
<dbReference type="RefSeq" id="WP_196283634.1">
    <property type="nucleotide sequence ID" value="NZ_JADQDQ010000011.1"/>
</dbReference>
<gene>
    <name evidence="1" type="ORF">I2I05_17955</name>
</gene>
<sequence>MSSGVLLGPTHLQGRTVPLEAPQGVAPFEWRRKLQGATGNTWFRLKYAGQRHHKHTNLVVGTNGRPAIVVAVDDQTQEEMLLFDGSQHGHEALFGDAEAHRSDPVAWAFYQDQDGEDTFGVVLSAYYQIDYEDEDEGYLDEVDSQGNIALPDGRQMPFAEAQRNGFDCF</sequence>
<organism evidence="1 2">
    <name type="scientific">Hymenobacter jeongseonensis</name>
    <dbReference type="NCBI Taxonomy" id="2791027"/>
    <lineage>
        <taxon>Bacteria</taxon>
        <taxon>Pseudomonadati</taxon>
        <taxon>Bacteroidota</taxon>
        <taxon>Cytophagia</taxon>
        <taxon>Cytophagales</taxon>
        <taxon>Hymenobacteraceae</taxon>
        <taxon>Hymenobacter</taxon>
    </lineage>
</organism>
<name>A0ABS0ILN4_9BACT</name>
<reference evidence="1 2" key="1">
    <citation type="submission" date="2020-11" db="EMBL/GenBank/DDBJ databases">
        <authorList>
            <person name="Kim M.K."/>
        </authorList>
    </citation>
    <scope>NUCLEOTIDE SEQUENCE [LARGE SCALE GENOMIC DNA]</scope>
    <source>
        <strain evidence="1 2">BT683</strain>
    </source>
</reference>
<proteinExistence type="predicted"/>
<dbReference type="Proteomes" id="UP000597617">
    <property type="component" value="Unassembled WGS sequence"/>
</dbReference>
<comment type="caution">
    <text evidence="1">The sequence shown here is derived from an EMBL/GenBank/DDBJ whole genome shotgun (WGS) entry which is preliminary data.</text>
</comment>
<evidence type="ECO:0000313" key="2">
    <source>
        <dbReference type="Proteomes" id="UP000597617"/>
    </source>
</evidence>